<protein>
    <submittedName>
        <fullName evidence="1">Uncharacterized protein</fullName>
    </submittedName>
</protein>
<keyword evidence="2" id="KW-1185">Reference proteome</keyword>
<sequence length="72" mass="7920">MADGMQDLSNLFSRVSALEQEGVDSDQTVARIVKLYGTLGLRITLRVNLHQYRICGDTNPIYPATCGADSFI</sequence>
<dbReference type="RefSeq" id="WP_185177280.1">
    <property type="nucleotide sequence ID" value="NZ_CBCSEP010000012.1"/>
</dbReference>
<evidence type="ECO:0000313" key="1">
    <source>
        <dbReference type="EMBL" id="MBB6675975.1"/>
    </source>
</evidence>
<gene>
    <name evidence="1" type="ORF">H4Q31_01390</name>
</gene>
<accession>A0A841T7M8</accession>
<evidence type="ECO:0000313" key="2">
    <source>
        <dbReference type="Proteomes" id="UP000574133"/>
    </source>
</evidence>
<reference evidence="1 2" key="1">
    <citation type="submission" date="2020-08" db="EMBL/GenBank/DDBJ databases">
        <title>Cohnella phylogeny.</title>
        <authorList>
            <person name="Dunlap C."/>
        </authorList>
    </citation>
    <scope>NUCLEOTIDE SEQUENCE [LARGE SCALE GENOMIC DNA]</scope>
    <source>
        <strain evidence="1 2">DSM 103658</strain>
    </source>
</reference>
<dbReference type="Proteomes" id="UP000574133">
    <property type="component" value="Unassembled WGS sequence"/>
</dbReference>
<dbReference type="EMBL" id="JACJVN010000007">
    <property type="protein sequence ID" value="MBB6675975.1"/>
    <property type="molecule type" value="Genomic_DNA"/>
</dbReference>
<comment type="caution">
    <text evidence="1">The sequence shown here is derived from an EMBL/GenBank/DDBJ whole genome shotgun (WGS) entry which is preliminary data.</text>
</comment>
<name>A0A841T7M8_9BACL</name>
<dbReference type="AlphaFoldDB" id="A0A841T7M8"/>
<proteinExistence type="predicted"/>
<organism evidence="1 2">
    <name type="scientific">Cohnella lubricantis</name>
    <dbReference type="NCBI Taxonomy" id="2163172"/>
    <lineage>
        <taxon>Bacteria</taxon>
        <taxon>Bacillati</taxon>
        <taxon>Bacillota</taxon>
        <taxon>Bacilli</taxon>
        <taxon>Bacillales</taxon>
        <taxon>Paenibacillaceae</taxon>
        <taxon>Cohnella</taxon>
    </lineage>
</organism>